<name>A0AAQ4DAS0_AMBAM</name>
<keyword evidence="3" id="KW-1185">Reference proteome</keyword>
<dbReference type="GO" id="GO:0030682">
    <property type="term" value="P:symbiont-mediated perturbation of host defenses"/>
    <property type="evidence" value="ECO:0007669"/>
    <property type="project" value="InterPro"/>
</dbReference>
<proteinExistence type="predicted"/>
<sequence length="183" mass="20698">MYIIPLAFAAILLPLRLHGSQKFLDNNPALGAYQDVIKCFPAHGTLYLLYRNYEYDPYYGGTAKCVYATQNDPVINDSTFITIGYENTERRVRMTFLSGPGYTVKNEVNFKALDGSGDDYNITVAYVDCPKCHVLRSNYIDRGAGCQLYVPEDALQEENACCHFVYDLLCGTSPKYQIYEDCN</sequence>
<dbReference type="InterPro" id="IPR012674">
    <property type="entry name" value="Calycin"/>
</dbReference>
<comment type="caution">
    <text evidence="2">The sequence shown here is derived from an EMBL/GenBank/DDBJ whole genome shotgun (WGS) entry which is preliminary data.</text>
</comment>
<evidence type="ECO:0008006" key="4">
    <source>
        <dbReference type="Google" id="ProtNLM"/>
    </source>
</evidence>
<gene>
    <name evidence="2" type="ORF">V5799_002806</name>
</gene>
<evidence type="ECO:0000313" key="2">
    <source>
        <dbReference type="EMBL" id="KAK8759560.1"/>
    </source>
</evidence>
<dbReference type="GO" id="GO:0043176">
    <property type="term" value="F:amine binding"/>
    <property type="evidence" value="ECO:0007669"/>
    <property type="project" value="InterPro"/>
</dbReference>
<dbReference type="Proteomes" id="UP001321473">
    <property type="component" value="Unassembled WGS sequence"/>
</dbReference>
<dbReference type="EMBL" id="JARKHS020032915">
    <property type="protein sequence ID" value="KAK8759560.1"/>
    <property type="molecule type" value="Genomic_DNA"/>
</dbReference>
<organism evidence="2 3">
    <name type="scientific">Amblyomma americanum</name>
    <name type="common">Lone star tick</name>
    <dbReference type="NCBI Taxonomy" id="6943"/>
    <lineage>
        <taxon>Eukaryota</taxon>
        <taxon>Metazoa</taxon>
        <taxon>Ecdysozoa</taxon>
        <taxon>Arthropoda</taxon>
        <taxon>Chelicerata</taxon>
        <taxon>Arachnida</taxon>
        <taxon>Acari</taxon>
        <taxon>Parasitiformes</taxon>
        <taxon>Ixodida</taxon>
        <taxon>Ixodoidea</taxon>
        <taxon>Ixodidae</taxon>
        <taxon>Amblyomminae</taxon>
        <taxon>Amblyomma</taxon>
    </lineage>
</organism>
<evidence type="ECO:0000256" key="1">
    <source>
        <dbReference type="SAM" id="SignalP"/>
    </source>
</evidence>
<dbReference type="InterPro" id="IPR002970">
    <property type="entry name" value="Tick_his-bd"/>
</dbReference>
<dbReference type="Gene3D" id="2.40.128.20">
    <property type="match status" value="1"/>
</dbReference>
<accession>A0AAQ4DAS0</accession>
<evidence type="ECO:0000313" key="3">
    <source>
        <dbReference type="Proteomes" id="UP001321473"/>
    </source>
</evidence>
<reference evidence="2 3" key="1">
    <citation type="journal article" date="2023" name="Arcadia Sci">
        <title>De novo assembly of a long-read Amblyomma americanum tick genome.</title>
        <authorList>
            <person name="Chou S."/>
            <person name="Poskanzer K.E."/>
            <person name="Rollins M."/>
            <person name="Thuy-Boun P.S."/>
        </authorList>
    </citation>
    <scope>NUCLEOTIDE SEQUENCE [LARGE SCALE GENOMIC DNA]</scope>
    <source>
        <strain evidence="2">F_SG_1</strain>
        <tissue evidence="2">Salivary glands</tissue>
    </source>
</reference>
<dbReference type="AlphaFoldDB" id="A0AAQ4DAS0"/>
<feature type="chain" id="PRO_5043032083" description="Lipocal-1 1" evidence="1">
    <location>
        <begin position="20"/>
        <end position="183"/>
    </location>
</feature>
<dbReference type="SUPFAM" id="SSF50814">
    <property type="entry name" value="Lipocalins"/>
    <property type="match status" value="1"/>
</dbReference>
<dbReference type="Pfam" id="PF02098">
    <property type="entry name" value="His_binding"/>
    <property type="match status" value="1"/>
</dbReference>
<feature type="signal peptide" evidence="1">
    <location>
        <begin position="1"/>
        <end position="19"/>
    </location>
</feature>
<protein>
    <recommendedName>
        <fullName evidence="4">Lipocal-1 1</fullName>
    </recommendedName>
</protein>
<keyword evidence="1" id="KW-0732">Signal</keyword>